<dbReference type="InterPro" id="IPR029016">
    <property type="entry name" value="GAF-like_dom_sf"/>
</dbReference>
<dbReference type="SMART" id="SM00065">
    <property type="entry name" value="GAF"/>
    <property type="match status" value="1"/>
</dbReference>
<name>A0A417YPQ9_9BACI</name>
<dbReference type="Proteomes" id="UP000284416">
    <property type="component" value="Unassembled WGS sequence"/>
</dbReference>
<comment type="caution">
    <text evidence="3">The sequence shown here is derived from an EMBL/GenBank/DDBJ whole genome shotgun (WGS) entry which is preliminary data.</text>
</comment>
<organism evidence="3 4">
    <name type="scientific">Neobacillus notoginsengisoli</name>
    <dbReference type="NCBI Taxonomy" id="1578198"/>
    <lineage>
        <taxon>Bacteria</taxon>
        <taxon>Bacillati</taxon>
        <taxon>Bacillota</taxon>
        <taxon>Bacilli</taxon>
        <taxon>Bacillales</taxon>
        <taxon>Bacillaceae</taxon>
        <taxon>Neobacillus</taxon>
    </lineage>
</organism>
<accession>A0A417YPQ9</accession>
<dbReference type="Pfam" id="PF13185">
    <property type="entry name" value="GAF_2"/>
    <property type="match status" value="1"/>
</dbReference>
<protein>
    <submittedName>
        <fullName evidence="3">GAF domain-containing protein</fullName>
    </submittedName>
</protein>
<sequence>MRGRIMENNHFEEEETIKEKPLSKPMVLACYLVALLLVVSIVYGFTGIIADILTKALNKPVSRMDITNSIAVVFLMYRLMRIVGDHWRSNPKNEIGTAVTNLPNPFYDPSFRKGPLLIQKEYSALVTKYKLTQLAMKKINETLIAGMDAASRQKAQIKVMLRHNENANRLLRSYNFLHFIKDADTTQKMLKNILEECITVLEKDQSDKSISLFRVNENEQLEIIESVRINAESIAKRVFSKGEGFAGSVWGKGKPDFENNVVSSDPRFHDLGLQATPIGSILGFPLNVDDQILGVLCIQSEEKDGFVIPSDLRTVEFYARLCTLILLCDKIKNKSKRGGI</sequence>
<evidence type="ECO:0000259" key="2">
    <source>
        <dbReference type="SMART" id="SM00065"/>
    </source>
</evidence>
<keyword evidence="1" id="KW-0472">Membrane</keyword>
<keyword evidence="4" id="KW-1185">Reference proteome</keyword>
<dbReference type="InterPro" id="IPR003018">
    <property type="entry name" value="GAF"/>
</dbReference>
<feature type="transmembrane region" description="Helical" evidence="1">
    <location>
        <begin position="28"/>
        <end position="49"/>
    </location>
</feature>
<dbReference type="AlphaFoldDB" id="A0A417YPQ9"/>
<dbReference type="EMBL" id="QWEG01000012">
    <property type="protein sequence ID" value="RHW35948.1"/>
    <property type="molecule type" value="Genomic_DNA"/>
</dbReference>
<keyword evidence="1" id="KW-1133">Transmembrane helix</keyword>
<proteinExistence type="predicted"/>
<gene>
    <name evidence="3" type="ORF">D1B31_17810</name>
</gene>
<dbReference type="Gene3D" id="3.30.450.40">
    <property type="match status" value="1"/>
</dbReference>
<dbReference type="SUPFAM" id="SSF55781">
    <property type="entry name" value="GAF domain-like"/>
    <property type="match status" value="1"/>
</dbReference>
<evidence type="ECO:0000256" key="1">
    <source>
        <dbReference type="SAM" id="Phobius"/>
    </source>
</evidence>
<evidence type="ECO:0000313" key="4">
    <source>
        <dbReference type="Proteomes" id="UP000284416"/>
    </source>
</evidence>
<feature type="domain" description="GAF" evidence="2">
    <location>
        <begin position="189"/>
        <end position="336"/>
    </location>
</feature>
<keyword evidence="1" id="KW-0812">Transmembrane</keyword>
<reference evidence="3 4" key="1">
    <citation type="journal article" date="2017" name="Int. J. Syst. Evol. Microbiol.">
        <title>Bacillus notoginsengisoli sp. nov., a novel bacterium isolated from the rhizosphere of Panax notoginseng.</title>
        <authorList>
            <person name="Zhang M.Y."/>
            <person name="Cheng J."/>
            <person name="Cai Y."/>
            <person name="Zhang T.Y."/>
            <person name="Wu Y.Y."/>
            <person name="Manikprabhu D."/>
            <person name="Li W.J."/>
            <person name="Zhang Y.X."/>
        </authorList>
    </citation>
    <scope>NUCLEOTIDE SEQUENCE [LARGE SCALE GENOMIC DNA]</scope>
    <source>
        <strain evidence="3 4">JCM 30743</strain>
    </source>
</reference>
<evidence type="ECO:0000313" key="3">
    <source>
        <dbReference type="EMBL" id="RHW35948.1"/>
    </source>
</evidence>